<comment type="similarity">
    <text evidence="1">Belongs to the plant acyltransferase family.</text>
</comment>
<name>A0A835IL45_9MAGN</name>
<proteinExistence type="inferred from homology"/>
<keyword evidence="3" id="KW-1185">Reference proteome</keyword>
<dbReference type="Gene3D" id="3.30.559.10">
    <property type="entry name" value="Chloramphenicol acetyltransferase-like domain"/>
    <property type="match status" value="2"/>
</dbReference>
<dbReference type="PANTHER" id="PTHR31642">
    <property type="entry name" value="TRICHOTHECENE 3-O-ACETYLTRANSFERASE"/>
    <property type="match status" value="1"/>
</dbReference>
<protein>
    <recommendedName>
        <fullName evidence="4">Omega-hydroxypalmitate O-feruloyl transferase</fullName>
    </recommendedName>
</protein>
<dbReference type="PANTHER" id="PTHR31642:SF5">
    <property type="entry name" value="OS01G0104900 PROTEIN"/>
    <property type="match status" value="1"/>
</dbReference>
<gene>
    <name evidence="2" type="ORF">IFM89_005753</name>
</gene>
<evidence type="ECO:0000313" key="3">
    <source>
        <dbReference type="Proteomes" id="UP000631114"/>
    </source>
</evidence>
<dbReference type="OrthoDB" id="671439at2759"/>
<dbReference type="GO" id="GO:0016747">
    <property type="term" value="F:acyltransferase activity, transferring groups other than amino-acyl groups"/>
    <property type="evidence" value="ECO:0007669"/>
    <property type="project" value="TreeGrafter"/>
</dbReference>
<comment type="caution">
    <text evidence="2">The sequence shown here is derived from an EMBL/GenBank/DDBJ whole genome shotgun (WGS) entry which is preliminary data.</text>
</comment>
<dbReference type="AlphaFoldDB" id="A0A835IL45"/>
<evidence type="ECO:0008006" key="4">
    <source>
        <dbReference type="Google" id="ProtNLM"/>
    </source>
</evidence>
<dbReference type="InterPro" id="IPR050317">
    <property type="entry name" value="Plant_Fungal_Acyltransferase"/>
</dbReference>
<sequence>MVLVDYYPLAGRLRVSEENEEKLEVDCNGEGALFVEAFMDFTVDEFLKASRWPNMSWKKFLYRVEAQSFLDIPPLVIQVTRFRCGGMVLCTGINHCLCDGIGSSQFLHAWAHLTTKPNANMTIYPCHTRHVLRSRSPPYVTFSQPVFTKTAPQNDPYFNLTQYLQSQPLVPFSLTFTPTDILHLKKRCVPSLKCTSFEALASHTWRCWIKSLNLPSFLKIKLLFSVNLRTKVNSELPQGYYGNGFVLGCAETTVKELVNANAHHGVKLVQEAKKSLSNEYVKSMIDFLEQERVKPDLSASLVISQWSKLGFEELDFGEGKPVHMGPLISEIYCLFLPVVGDSDAIKVLVSMPESVVDKFEYYMNDLSHGEVNNGFEDHGELQQMLI</sequence>
<dbReference type="EMBL" id="JADFTS010000002">
    <property type="protein sequence ID" value="KAF9619199.1"/>
    <property type="molecule type" value="Genomic_DNA"/>
</dbReference>
<organism evidence="2 3">
    <name type="scientific">Coptis chinensis</name>
    <dbReference type="NCBI Taxonomy" id="261450"/>
    <lineage>
        <taxon>Eukaryota</taxon>
        <taxon>Viridiplantae</taxon>
        <taxon>Streptophyta</taxon>
        <taxon>Embryophyta</taxon>
        <taxon>Tracheophyta</taxon>
        <taxon>Spermatophyta</taxon>
        <taxon>Magnoliopsida</taxon>
        <taxon>Ranunculales</taxon>
        <taxon>Ranunculaceae</taxon>
        <taxon>Coptidoideae</taxon>
        <taxon>Coptis</taxon>
    </lineage>
</organism>
<evidence type="ECO:0000256" key="1">
    <source>
        <dbReference type="ARBA" id="ARBA00009861"/>
    </source>
</evidence>
<dbReference type="Pfam" id="PF02458">
    <property type="entry name" value="Transferase"/>
    <property type="match status" value="1"/>
</dbReference>
<dbReference type="InterPro" id="IPR023213">
    <property type="entry name" value="CAT-like_dom_sf"/>
</dbReference>
<dbReference type="Proteomes" id="UP000631114">
    <property type="component" value="Unassembled WGS sequence"/>
</dbReference>
<reference evidence="2 3" key="1">
    <citation type="submission" date="2020-10" db="EMBL/GenBank/DDBJ databases">
        <title>The Coptis chinensis genome and diversification of protoberbering-type alkaloids.</title>
        <authorList>
            <person name="Wang B."/>
            <person name="Shu S."/>
            <person name="Song C."/>
            <person name="Liu Y."/>
        </authorList>
    </citation>
    <scope>NUCLEOTIDE SEQUENCE [LARGE SCALE GENOMIC DNA]</scope>
    <source>
        <strain evidence="2">HL-2020</strain>
        <tissue evidence="2">Leaf</tissue>
    </source>
</reference>
<evidence type="ECO:0000313" key="2">
    <source>
        <dbReference type="EMBL" id="KAF9619199.1"/>
    </source>
</evidence>
<accession>A0A835IL45</accession>